<evidence type="ECO:0000313" key="2">
    <source>
        <dbReference type="Proteomes" id="UP000269396"/>
    </source>
</evidence>
<keyword evidence="2" id="KW-1185">Reference proteome</keyword>
<proteinExistence type="predicted"/>
<evidence type="ECO:0000313" key="1">
    <source>
        <dbReference type="EMBL" id="VDP69775.1"/>
    </source>
</evidence>
<organism evidence="1 2">
    <name type="scientific">Schistosoma mattheei</name>
    <dbReference type="NCBI Taxonomy" id="31246"/>
    <lineage>
        <taxon>Eukaryota</taxon>
        <taxon>Metazoa</taxon>
        <taxon>Spiralia</taxon>
        <taxon>Lophotrochozoa</taxon>
        <taxon>Platyhelminthes</taxon>
        <taxon>Trematoda</taxon>
        <taxon>Digenea</taxon>
        <taxon>Strigeidida</taxon>
        <taxon>Schistosomatoidea</taxon>
        <taxon>Schistosomatidae</taxon>
        <taxon>Schistosoma</taxon>
    </lineage>
</organism>
<accession>A0A3P8GT52</accession>
<dbReference type="AlphaFoldDB" id="A0A3P8GT52"/>
<gene>
    <name evidence="1" type="ORF">SMTD_LOCUS15870</name>
</gene>
<reference evidence="1 2" key="1">
    <citation type="submission" date="2018-11" db="EMBL/GenBank/DDBJ databases">
        <authorList>
            <consortium name="Pathogen Informatics"/>
        </authorList>
    </citation>
    <scope>NUCLEOTIDE SEQUENCE [LARGE SCALE GENOMIC DNA]</scope>
    <source>
        <strain>Denwood</strain>
        <strain evidence="2">Zambia</strain>
    </source>
</reference>
<sequence length="62" mass="7211">MLGHFLMPSLLVRDALDQTNAKLKPKCSQLDECIYDSRLKLADSHKQRKQYDVSLLDDLTKY</sequence>
<protein>
    <submittedName>
        <fullName evidence="1">Uncharacterized protein</fullName>
    </submittedName>
</protein>
<dbReference type="Proteomes" id="UP000269396">
    <property type="component" value="Unassembled WGS sequence"/>
</dbReference>
<name>A0A3P8GT52_9TREM</name>
<dbReference type="EMBL" id="UZAL01036413">
    <property type="protein sequence ID" value="VDP69775.1"/>
    <property type="molecule type" value="Genomic_DNA"/>
</dbReference>